<dbReference type="RefSeq" id="WP_245887862.1">
    <property type="nucleotide sequence ID" value="NZ_PVTG01000008.1"/>
</dbReference>
<evidence type="ECO:0000259" key="2">
    <source>
        <dbReference type="SMART" id="SM00382"/>
    </source>
</evidence>
<gene>
    <name evidence="3" type="ORF">LY71_1082</name>
</gene>
<proteinExistence type="predicted"/>
<dbReference type="SUPFAM" id="SSF52540">
    <property type="entry name" value="P-loop containing nucleoside triphosphate hydrolases"/>
    <property type="match status" value="1"/>
</dbReference>
<organism evidence="3 4">
    <name type="scientific">Geodermatophilus tzadiensis</name>
    <dbReference type="NCBI Taxonomy" id="1137988"/>
    <lineage>
        <taxon>Bacteria</taxon>
        <taxon>Bacillati</taxon>
        <taxon>Actinomycetota</taxon>
        <taxon>Actinomycetes</taxon>
        <taxon>Geodermatophilales</taxon>
        <taxon>Geodermatophilaceae</taxon>
        <taxon>Geodermatophilus</taxon>
    </lineage>
</organism>
<dbReference type="Proteomes" id="UP000239210">
    <property type="component" value="Unassembled WGS sequence"/>
</dbReference>
<dbReference type="GO" id="GO:0005524">
    <property type="term" value="F:ATP binding"/>
    <property type="evidence" value="ECO:0007669"/>
    <property type="project" value="InterPro"/>
</dbReference>
<reference evidence="3 4" key="1">
    <citation type="submission" date="2018-03" db="EMBL/GenBank/DDBJ databases">
        <title>Genomic Encyclopedia of Archaeal and Bacterial Type Strains, Phase II (KMG-II): from individual species to whole genera.</title>
        <authorList>
            <person name="Goeker M."/>
        </authorList>
    </citation>
    <scope>NUCLEOTIDE SEQUENCE [LARGE SCALE GENOMIC DNA]</scope>
    <source>
        <strain evidence="3 4">DSM 45416</strain>
    </source>
</reference>
<dbReference type="Pfam" id="PF07728">
    <property type="entry name" value="AAA_5"/>
    <property type="match status" value="1"/>
</dbReference>
<protein>
    <submittedName>
        <fullName evidence="3">Dynein-related subfamily AAA family protein</fullName>
    </submittedName>
</protein>
<dbReference type="PANTHER" id="PTHR37291">
    <property type="entry name" value="5-METHYLCYTOSINE-SPECIFIC RESTRICTION ENZYME B"/>
    <property type="match status" value="1"/>
</dbReference>
<comment type="caution">
    <text evidence="3">The sequence shown here is derived from an EMBL/GenBank/DDBJ whole genome shotgun (WGS) entry which is preliminary data.</text>
</comment>
<dbReference type="Gene3D" id="3.40.50.300">
    <property type="entry name" value="P-loop containing nucleotide triphosphate hydrolases"/>
    <property type="match status" value="1"/>
</dbReference>
<dbReference type="SMART" id="SM00382">
    <property type="entry name" value="AAA"/>
    <property type="match status" value="1"/>
</dbReference>
<dbReference type="EMBL" id="PVTG01000008">
    <property type="protein sequence ID" value="PRY48624.1"/>
    <property type="molecule type" value="Genomic_DNA"/>
</dbReference>
<dbReference type="AlphaFoldDB" id="A0A2T0TSF5"/>
<dbReference type="InterPro" id="IPR052934">
    <property type="entry name" value="Methyl-DNA_Rec/Restrict_Enz"/>
</dbReference>
<dbReference type="InterPro" id="IPR003593">
    <property type="entry name" value="AAA+_ATPase"/>
</dbReference>
<sequence length="554" mass="59663">MQPSAEEVIAVARSFRNVVIEGPPGTGKTYLLDEIAQDWQARTGRELGGDARGKWAITLHPSTSYEDFIGGLRADEDGFTYRPGFLQQRVKDALEDPHKDFLVLLDELNRANVPRVLGDAMLTIEASKRLRYEEQREAWGGGLTVTLPSGDVDLGVEEIDGFGIPDNLYILATMNTTDRSVAGLDSALRRRFAFVRLPPMGAADMAQDIEALYGTAIRAAIEPSAQTLSVLNDDLLQPVLGADHVLGHSYLFDAANALDGTRGGDGGAELAVLAEELRTGTTGGRTILEAFWVEVGKSTSVKRNQVDLSKRGRQNPAEGSAHFFLGPQLPAGATTRPVTVEYNSTTYTGSELKYYGGDRANLTWRLNLNGTAGTENIGDLGWTAIRLHALVFLRVGSDHYVMRSLPLSAIAQLSAWGTADQVPASNRQFGRLTLHQAVPEPTPTALRRAWQYALLPQLIDLIAAQGAEALLVSGDRASFLLARGDLTEAQRTAAEVAGTRLDDHLRALGLQVRADGTGLSRTLVVDQAPPHEQPPAPVRAAPEPDAEPNGGDQA</sequence>
<name>A0A2T0TSF5_9ACTN</name>
<evidence type="ECO:0000313" key="3">
    <source>
        <dbReference type="EMBL" id="PRY48624.1"/>
    </source>
</evidence>
<dbReference type="PANTHER" id="PTHR37291:SF1">
    <property type="entry name" value="TYPE IV METHYL-DIRECTED RESTRICTION ENZYME ECOKMCRB SUBUNIT"/>
    <property type="match status" value="1"/>
</dbReference>
<dbReference type="InterPro" id="IPR027417">
    <property type="entry name" value="P-loop_NTPase"/>
</dbReference>
<evidence type="ECO:0000256" key="1">
    <source>
        <dbReference type="SAM" id="MobiDB-lite"/>
    </source>
</evidence>
<feature type="region of interest" description="Disordered" evidence="1">
    <location>
        <begin position="527"/>
        <end position="554"/>
    </location>
</feature>
<keyword evidence="4" id="KW-1185">Reference proteome</keyword>
<evidence type="ECO:0000313" key="4">
    <source>
        <dbReference type="Proteomes" id="UP000239210"/>
    </source>
</evidence>
<dbReference type="InterPro" id="IPR011704">
    <property type="entry name" value="ATPase_dyneun-rel_AAA"/>
</dbReference>
<dbReference type="GO" id="GO:0016887">
    <property type="term" value="F:ATP hydrolysis activity"/>
    <property type="evidence" value="ECO:0007669"/>
    <property type="project" value="InterPro"/>
</dbReference>
<feature type="domain" description="AAA+ ATPase" evidence="2">
    <location>
        <begin position="14"/>
        <end position="198"/>
    </location>
</feature>
<accession>A0A2T0TSF5</accession>